<dbReference type="PROSITE" id="PS51470">
    <property type="entry name" value="FG_GAP"/>
    <property type="match status" value="2"/>
</dbReference>
<dbReference type="InterPro" id="IPR013519">
    <property type="entry name" value="Int_alpha_beta-p"/>
</dbReference>
<evidence type="ECO:0000256" key="6">
    <source>
        <dbReference type="ARBA" id="ARBA00023037"/>
    </source>
</evidence>
<evidence type="ECO:0000256" key="10">
    <source>
        <dbReference type="PROSITE-ProRule" id="PRU00803"/>
    </source>
</evidence>
<keyword evidence="3" id="KW-0732">Signal</keyword>
<dbReference type="PANTHER" id="PTHR23220:SF122">
    <property type="entry name" value="INTEGRIN ALPHA-PS1"/>
    <property type="match status" value="1"/>
</dbReference>
<dbReference type="SUPFAM" id="SSF69179">
    <property type="entry name" value="Integrin domains"/>
    <property type="match status" value="1"/>
</dbReference>
<feature type="repeat" description="FG-GAP" evidence="10">
    <location>
        <begin position="93"/>
        <end position="155"/>
    </location>
</feature>
<accession>A0A7R9L318</accession>
<dbReference type="OrthoDB" id="5317514at2759"/>
<comment type="similarity">
    <text evidence="2 11">Belongs to the integrin alpha chain family.</text>
</comment>
<evidence type="ECO:0000256" key="5">
    <source>
        <dbReference type="ARBA" id="ARBA00022889"/>
    </source>
</evidence>
<evidence type="ECO:0000256" key="2">
    <source>
        <dbReference type="ARBA" id="ARBA00008054"/>
    </source>
</evidence>
<dbReference type="GO" id="GO:0007160">
    <property type="term" value="P:cell-matrix adhesion"/>
    <property type="evidence" value="ECO:0007669"/>
    <property type="project" value="TreeGrafter"/>
</dbReference>
<dbReference type="GO" id="GO:0007229">
    <property type="term" value="P:integrin-mediated signaling pathway"/>
    <property type="evidence" value="ECO:0007669"/>
    <property type="project" value="UniProtKB-KW"/>
</dbReference>
<keyword evidence="7" id="KW-0472">Membrane</keyword>
<evidence type="ECO:0000256" key="11">
    <source>
        <dbReference type="RuleBase" id="RU003762"/>
    </source>
</evidence>
<keyword evidence="6 11" id="KW-0401">Integrin</keyword>
<reference evidence="12" key="1">
    <citation type="submission" date="2020-11" db="EMBL/GenBank/DDBJ databases">
        <authorList>
            <person name="Tran Van P."/>
        </authorList>
    </citation>
    <scope>NUCLEOTIDE SEQUENCE</scope>
</reference>
<dbReference type="Pfam" id="PF01839">
    <property type="entry name" value="FG-GAP"/>
    <property type="match status" value="2"/>
</dbReference>
<dbReference type="EMBL" id="CAJPIZ010013748">
    <property type="protein sequence ID" value="CAG2114415.1"/>
    <property type="molecule type" value="Genomic_DNA"/>
</dbReference>
<evidence type="ECO:0000313" key="12">
    <source>
        <dbReference type="EMBL" id="CAD7633985.1"/>
    </source>
</evidence>
<comment type="subcellular location">
    <subcellularLocation>
        <location evidence="1 11">Membrane</location>
        <topology evidence="1 11">Single-pass type I membrane protein</topology>
    </subcellularLocation>
</comment>
<organism evidence="12">
    <name type="scientific">Medioppia subpectinata</name>
    <dbReference type="NCBI Taxonomy" id="1979941"/>
    <lineage>
        <taxon>Eukaryota</taxon>
        <taxon>Metazoa</taxon>
        <taxon>Ecdysozoa</taxon>
        <taxon>Arthropoda</taxon>
        <taxon>Chelicerata</taxon>
        <taxon>Arachnida</taxon>
        <taxon>Acari</taxon>
        <taxon>Acariformes</taxon>
        <taxon>Sarcoptiformes</taxon>
        <taxon>Oribatida</taxon>
        <taxon>Brachypylina</taxon>
        <taxon>Oppioidea</taxon>
        <taxon>Oppiidae</taxon>
        <taxon>Medioppia</taxon>
    </lineage>
</organism>
<dbReference type="PRINTS" id="PR01185">
    <property type="entry name" value="INTEGRINA"/>
</dbReference>
<feature type="repeat" description="FG-GAP" evidence="10">
    <location>
        <begin position="28"/>
        <end position="86"/>
    </location>
</feature>
<dbReference type="GO" id="GO:0007157">
    <property type="term" value="P:heterophilic cell-cell adhesion via plasma membrane cell adhesion molecules"/>
    <property type="evidence" value="ECO:0007669"/>
    <property type="project" value="UniProtKB-ARBA"/>
</dbReference>
<evidence type="ECO:0000256" key="7">
    <source>
        <dbReference type="ARBA" id="ARBA00023136"/>
    </source>
</evidence>
<protein>
    <submittedName>
        <fullName evidence="12">Uncharacterized protein</fullName>
    </submittedName>
</protein>
<dbReference type="GO" id="GO:0005178">
    <property type="term" value="F:integrin binding"/>
    <property type="evidence" value="ECO:0007669"/>
    <property type="project" value="TreeGrafter"/>
</dbReference>
<evidence type="ECO:0000256" key="4">
    <source>
        <dbReference type="ARBA" id="ARBA00022737"/>
    </source>
</evidence>
<evidence type="ECO:0000256" key="3">
    <source>
        <dbReference type="ARBA" id="ARBA00022729"/>
    </source>
</evidence>
<dbReference type="GO" id="GO:0009897">
    <property type="term" value="C:external side of plasma membrane"/>
    <property type="evidence" value="ECO:0007669"/>
    <property type="project" value="TreeGrafter"/>
</dbReference>
<feature type="non-terminal residue" evidence="12">
    <location>
        <position position="291"/>
    </location>
</feature>
<evidence type="ECO:0000256" key="8">
    <source>
        <dbReference type="ARBA" id="ARBA00023170"/>
    </source>
</evidence>
<keyword evidence="5 11" id="KW-0130">Cell adhesion</keyword>
<dbReference type="AlphaFoldDB" id="A0A7R9L318"/>
<evidence type="ECO:0000313" key="13">
    <source>
        <dbReference type="Proteomes" id="UP000759131"/>
    </source>
</evidence>
<evidence type="ECO:0000256" key="9">
    <source>
        <dbReference type="ARBA" id="ARBA00023180"/>
    </source>
</evidence>
<dbReference type="InterPro" id="IPR032695">
    <property type="entry name" value="Integrin_dom_sf"/>
</dbReference>
<proteinExistence type="inferred from homology"/>
<keyword evidence="4" id="KW-0677">Repeat</keyword>
<dbReference type="InterPro" id="IPR013517">
    <property type="entry name" value="FG-GAP"/>
</dbReference>
<dbReference type="Proteomes" id="UP000759131">
    <property type="component" value="Unassembled WGS sequence"/>
</dbReference>
<dbReference type="GO" id="GO:0033627">
    <property type="term" value="P:cell adhesion mediated by integrin"/>
    <property type="evidence" value="ECO:0007669"/>
    <property type="project" value="TreeGrafter"/>
</dbReference>
<dbReference type="GO" id="GO:0008305">
    <property type="term" value="C:integrin complex"/>
    <property type="evidence" value="ECO:0007669"/>
    <property type="project" value="InterPro"/>
</dbReference>
<dbReference type="Gene3D" id="2.130.10.130">
    <property type="entry name" value="Integrin alpha, N-terminal"/>
    <property type="match status" value="1"/>
</dbReference>
<sequence length="291" mass="32162">RIDLVVGAPFYYSRSEGGAVYLYINSNGKFTKSTRLTGKPESRFGFALGNAGDLNKDGNHDLAIGAPYEDNGVVYIYLGTASGVKETPSQIIRASDLPNEIQNIKTFGYSLSGTHDMDQNGYPDLLVGAYESDATLLFRARPIIDIQTSVSGELSQIDPNREGCKDDPNSKLIQYNFEIYGLFCSSTSLSVKFGSTTDSDTPNIVERDISLRGNDVHSEHCSKEIVYLKDKSDIQNAVMFELTYSLIQKEPRMPTDGETLPDINKLPILNQEEAHRKKVITSRALTFDGYA</sequence>
<name>A0A7R9L318_9ACAR</name>
<gene>
    <name evidence="12" type="ORF">OSB1V03_LOCUS14381</name>
</gene>
<dbReference type="SMART" id="SM00191">
    <property type="entry name" value="Int_alpha"/>
    <property type="match status" value="2"/>
</dbReference>
<keyword evidence="8 11" id="KW-0675">Receptor</keyword>
<feature type="non-terminal residue" evidence="12">
    <location>
        <position position="1"/>
    </location>
</feature>
<keyword evidence="9" id="KW-0325">Glycoprotein</keyword>
<dbReference type="InterPro" id="IPR000413">
    <property type="entry name" value="Integrin_alpha"/>
</dbReference>
<evidence type="ECO:0000256" key="1">
    <source>
        <dbReference type="ARBA" id="ARBA00004479"/>
    </source>
</evidence>
<dbReference type="Gene3D" id="2.60.40.1460">
    <property type="entry name" value="Integrin domains. Chain A, domain 2"/>
    <property type="match status" value="1"/>
</dbReference>
<dbReference type="PANTHER" id="PTHR23220">
    <property type="entry name" value="INTEGRIN ALPHA"/>
    <property type="match status" value="1"/>
</dbReference>
<dbReference type="InterPro" id="IPR028994">
    <property type="entry name" value="Integrin_alpha_N"/>
</dbReference>
<dbReference type="EMBL" id="OC868323">
    <property type="protein sequence ID" value="CAD7633985.1"/>
    <property type="molecule type" value="Genomic_DNA"/>
</dbReference>
<dbReference type="SUPFAM" id="SSF69318">
    <property type="entry name" value="Integrin alpha N-terminal domain"/>
    <property type="match status" value="1"/>
</dbReference>
<keyword evidence="13" id="KW-1185">Reference proteome</keyword>